<protein>
    <submittedName>
        <fullName evidence="2">Uncharacterized protein</fullName>
    </submittedName>
</protein>
<comment type="caution">
    <text evidence="2">The sequence shown here is derived from an EMBL/GenBank/DDBJ whole genome shotgun (WGS) entry which is preliminary data.</text>
</comment>
<accession>A0A9Q1Q6P5</accession>
<feature type="region of interest" description="Disordered" evidence="1">
    <location>
        <begin position="199"/>
        <end position="222"/>
    </location>
</feature>
<feature type="compositionally biased region" description="Polar residues" evidence="1">
    <location>
        <begin position="202"/>
        <end position="222"/>
    </location>
</feature>
<name>A0A9Q1Q6P5_9CARY</name>
<dbReference type="EMBL" id="JAKOGI010000811">
    <property type="protein sequence ID" value="KAJ8430275.1"/>
    <property type="molecule type" value="Genomic_DNA"/>
</dbReference>
<dbReference type="AlphaFoldDB" id="A0A9Q1Q6P5"/>
<proteinExistence type="predicted"/>
<evidence type="ECO:0000313" key="2">
    <source>
        <dbReference type="EMBL" id="KAJ8430275.1"/>
    </source>
</evidence>
<dbReference type="OrthoDB" id="1938170at2759"/>
<keyword evidence="3" id="KW-1185">Reference proteome</keyword>
<gene>
    <name evidence="2" type="ORF">Cgig2_026377</name>
</gene>
<reference evidence="2" key="1">
    <citation type="submission" date="2022-04" db="EMBL/GenBank/DDBJ databases">
        <title>Carnegiea gigantea Genome sequencing and assembly v2.</title>
        <authorList>
            <person name="Copetti D."/>
            <person name="Sanderson M.J."/>
            <person name="Burquez A."/>
            <person name="Wojciechowski M.F."/>
        </authorList>
    </citation>
    <scope>NUCLEOTIDE SEQUENCE</scope>
    <source>
        <strain evidence="2">SGP5-SGP5p</strain>
        <tissue evidence="2">Aerial part</tissue>
    </source>
</reference>
<evidence type="ECO:0000256" key="1">
    <source>
        <dbReference type="SAM" id="MobiDB-lite"/>
    </source>
</evidence>
<evidence type="ECO:0000313" key="3">
    <source>
        <dbReference type="Proteomes" id="UP001153076"/>
    </source>
</evidence>
<organism evidence="2 3">
    <name type="scientific">Carnegiea gigantea</name>
    <dbReference type="NCBI Taxonomy" id="171969"/>
    <lineage>
        <taxon>Eukaryota</taxon>
        <taxon>Viridiplantae</taxon>
        <taxon>Streptophyta</taxon>
        <taxon>Embryophyta</taxon>
        <taxon>Tracheophyta</taxon>
        <taxon>Spermatophyta</taxon>
        <taxon>Magnoliopsida</taxon>
        <taxon>eudicotyledons</taxon>
        <taxon>Gunneridae</taxon>
        <taxon>Pentapetalae</taxon>
        <taxon>Caryophyllales</taxon>
        <taxon>Cactineae</taxon>
        <taxon>Cactaceae</taxon>
        <taxon>Cactoideae</taxon>
        <taxon>Echinocereeae</taxon>
        <taxon>Carnegiea</taxon>
    </lineage>
</organism>
<sequence length="222" mass="24362">MASGLEEVCRNLELTEQDADVITFDDEGLEEKLEQIALCLYGRLLMGKKFNAGAIKSVLRNIWKPNRGVEISGIEVPSKLEFNTARFWAKAYDSPAKKQTVAFAQCLAKQLGSFVGCEGATVFEVDRGNTEAEIKEENKLCLAFRKSRDNTKVRQKLTFSRDRSSLMAGGSVEPDANTDKLGASRMVVDGEVEMILVRRRLQSSPTGSNESSMLPLSGSGAT</sequence>
<dbReference type="Proteomes" id="UP001153076">
    <property type="component" value="Unassembled WGS sequence"/>
</dbReference>